<gene>
    <name evidence="2" type="ORF">PP2015_798</name>
</gene>
<dbReference type="InterPro" id="IPR008517">
    <property type="entry name" value="GNA1162-like"/>
</dbReference>
<reference evidence="3" key="1">
    <citation type="submission" date="2015-11" db="EMBL/GenBank/DDBJ databases">
        <authorList>
            <person name="Kim K.M."/>
        </authorList>
    </citation>
    <scope>NUCLEOTIDE SEQUENCE [LARGE SCALE GENOMIC DNA]</scope>
    <source>
        <strain evidence="3">KCTC 12086</strain>
    </source>
</reference>
<protein>
    <recommendedName>
        <fullName evidence="4">Lipoprotein</fullName>
    </recommendedName>
</protein>
<evidence type="ECO:0000313" key="2">
    <source>
        <dbReference type="EMBL" id="ALO41317.1"/>
    </source>
</evidence>
<sequence length="222" mass="24451">MIHPKILILLLLALCGQGCATKKVSVDYDEFKQSDPKSILVLPPINHSYELDAVASINANVTRPLAEAGYYVFPMALVSETFTQNGYTIVEEIHQLAPSKLHDVFASDAALYIEIHKYGTAYSLLASDTVVSLSARLVDLRTGILLWQGRAQAASSEERADNDSGLVAMMFSAVVHQILDSAFDVSFDISKKAINRLFSTSKHNGILNGPRSDKYHKIHSYH</sequence>
<dbReference type="KEGG" id="pphe:PP2015_798"/>
<dbReference type="RefSeq" id="WP_058029065.1">
    <property type="nucleotide sequence ID" value="NZ_CP013187.1"/>
</dbReference>
<keyword evidence="3" id="KW-1185">Reference proteome</keyword>
<dbReference type="STRING" id="161398.PP2015_798"/>
<dbReference type="OrthoDB" id="9772100at2"/>
<feature type="chain" id="PRO_5006600870" description="Lipoprotein" evidence="1">
    <location>
        <begin position="21"/>
        <end position="222"/>
    </location>
</feature>
<dbReference type="Gene3D" id="3.40.50.10610">
    <property type="entry name" value="ABC-type transport auxiliary lipoprotein component"/>
    <property type="match status" value="1"/>
</dbReference>
<name>A0A0S2JZU7_9GAMM</name>
<accession>A0A0S2JZU7</accession>
<organism evidence="2 3">
    <name type="scientific">Pseudoalteromonas phenolica</name>
    <dbReference type="NCBI Taxonomy" id="161398"/>
    <lineage>
        <taxon>Bacteria</taxon>
        <taxon>Pseudomonadati</taxon>
        <taxon>Pseudomonadota</taxon>
        <taxon>Gammaproteobacteria</taxon>
        <taxon>Alteromonadales</taxon>
        <taxon>Pseudoalteromonadaceae</taxon>
        <taxon>Pseudoalteromonas</taxon>
    </lineage>
</organism>
<keyword evidence="1" id="KW-0732">Signal</keyword>
<evidence type="ECO:0000313" key="3">
    <source>
        <dbReference type="Proteomes" id="UP000061457"/>
    </source>
</evidence>
<dbReference type="EMBL" id="CP013187">
    <property type="protein sequence ID" value="ALO41317.1"/>
    <property type="molecule type" value="Genomic_DNA"/>
</dbReference>
<evidence type="ECO:0008006" key="4">
    <source>
        <dbReference type="Google" id="ProtNLM"/>
    </source>
</evidence>
<dbReference type="AlphaFoldDB" id="A0A0S2JZU7"/>
<dbReference type="PATRIC" id="fig|161398.10.peg.811"/>
<feature type="signal peptide" evidence="1">
    <location>
        <begin position="1"/>
        <end position="20"/>
    </location>
</feature>
<proteinExistence type="predicted"/>
<dbReference type="Proteomes" id="UP000061457">
    <property type="component" value="Chromosome I"/>
</dbReference>
<evidence type="ECO:0000256" key="1">
    <source>
        <dbReference type="SAM" id="SignalP"/>
    </source>
</evidence>
<dbReference type="Pfam" id="PF05643">
    <property type="entry name" value="GNA1162-like"/>
    <property type="match status" value="1"/>
</dbReference>